<feature type="signal peptide" evidence="1">
    <location>
        <begin position="1"/>
        <end position="20"/>
    </location>
</feature>
<evidence type="ECO:0000256" key="1">
    <source>
        <dbReference type="SAM" id="SignalP"/>
    </source>
</evidence>
<dbReference type="OrthoDB" id="9916618at2"/>
<accession>A0A090WCG8</accession>
<protein>
    <submittedName>
        <fullName evidence="2">Uncharacterized protein</fullName>
    </submittedName>
</protein>
<name>A0A090WCG8_NONUL</name>
<gene>
    <name evidence="2" type="ORF">JCM19275_2730</name>
    <name evidence="3" type="ORF">LY02_00537</name>
</gene>
<organism evidence="2 4">
    <name type="scientific">Nonlabens ulvanivorans</name>
    <name type="common">Persicivirga ulvanivorans</name>
    <dbReference type="NCBI Taxonomy" id="906888"/>
    <lineage>
        <taxon>Bacteria</taxon>
        <taxon>Pseudomonadati</taxon>
        <taxon>Bacteroidota</taxon>
        <taxon>Flavobacteriia</taxon>
        <taxon>Flavobacteriales</taxon>
        <taxon>Flavobacteriaceae</taxon>
        <taxon>Nonlabens</taxon>
    </lineage>
</organism>
<evidence type="ECO:0000313" key="2">
    <source>
        <dbReference type="EMBL" id="GAL73883.1"/>
    </source>
</evidence>
<comment type="caution">
    <text evidence="2">The sequence shown here is derived from an EMBL/GenBank/DDBJ whole genome shotgun (WGS) entry which is preliminary data.</text>
</comment>
<proteinExistence type="predicted"/>
<evidence type="ECO:0000313" key="5">
    <source>
        <dbReference type="Proteomes" id="UP000239997"/>
    </source>
</evidence>
<sequence>MKNLKLVLLPLLFMFSVAIAASGNENTTVNTPQSKNIDKKKVLHRMNCHDSNCSNSAHIRRPDQIQ</sequence>
<dbReference type="Proteomes" id="UP000239997">
    <property type="component" value="Unassembled WGS sequence"/>
</dbReference>
<reference evidence="2 4" key="1">
    <citation type="journal article" date="2014" name="Genome Announc.">
        <title>Draft Genome Sequences of Marine Flavobacterium Nonlabens Strains NR17, NR24, NR27, NR32, NR33, and Ara13.</title>
        <authorList>
            <person name="Nakanishi M."/>
            <person name="Meirelles P."/>
            <person name="Suzuki R."/>
            <person name="Takatani N."/>
            <person name="Mino S."/>
            <person name="Suda W."/>
            <person name="Oshima K."/>
            <person name="Hattori M."/>
            <person name="Ohkuma M."/>
            <person name="Hosokawa M."/>
            <person name="Miyashita K."/>
            <person name="Thompson F.L."/>
            <person name="Niwa A."/>
            <person name="Sawabe T."/>
            <person name="Sawabe T."/>
        </authorList>
    </citation>
    <scope>NUCLEOTIDE SEQUENCE [LARGE SCALE GENOMIC DNA]</scope>
    <source>
        <strain evidence="2">JCM 19275</strain>
        <strain evidence="4">JCM19275</strain>
    </source>
</reference>
<feature type="chain" id="PRO_5001865993" evidence="1">
    <location>
        <begin position="21"/>
        <end position="66"/>
    </location>
</feature>
<keyword evidence="1" id="KW-0732">Signal</keyword>
<keyword evidence="5" id="KW-1185">Reference proteome</keyword>
<evidence type="ECO:0000313" key="3">
    <source>
        <dbReference type="EMBL" id="PRX15321.1"/>
    </source>
</evidence>
<dbReference type="Proteomes" id="UP000029647">
    <property type="component" value="Unassembled WGS sequence"/>
</dbReference>
<dbReference type="EMBL" id="BBNT01000001">
    <property type="protein sequence ID" value="GAL73883.1"/>
    <property type="molecule type" value="Genomic_DNA"/>
</dbReference>
<dbReference type="EMBL" id="PVNA01000001">
    <property type="protein sequence ID" value="PRX15321.1"/>
    <property type="molecule type" value="Genomic_DNA"/>
</dbReference>
<dbReference type="RefSeq" id="WP_036583344.1">
    <property type="nucleotide sequence ID" value="NZ_JBDUVK010000092.1"/>
</dbReference>
<dbReference type="AlphaFoldDB" id="A0A090WCG8"/>
<reference evidence="3 5" key="2">
    <citation type="submission" date="2018-03" db="EMBL/GenBank/DDBJ databases">
        <title>Genomic Encyclopedia of Archaeal and Bacterial Type Strains, Phase II (KMG-II): from individual species to whole genera.</title>
        <authorList>
            <person name="Goeker M."/>
        </authorList>
    </citation>
    <scope>NUCLEOTIDE SEQUENCE [LARGE SCALE GENOMIC DNA]</scope>
    <source>
        <strain evidence="3 5">DSM 22727</strain>
    </source>
</reference>
<evidence type="ECO:0000313" key="4">
    <source>
        <dbReference type="Proteomes" id="UP000029647"/>
    </source>
</evidence>